<dbReference type="SUPFAM" id="SSF56801">
    <property type="entry name" value="Acetyl-CoA synthetase-like"/>
    <property type="match status" value="1"/>
</dbReference>
<keyword evidence="6" id="KW-1185">Reference proteome</keyword>
<dbReference type="Pfam" id="PF00501">
    <property type="entry name" value="AMP-binding"/>
    <property type="match status" value="1"/>
</dbReference>
<dbReference type="Gene3D" id="3.30.300.30">
    <property type="match status" value="1"/>
</dbReference>
<dbReference type="NCBIfam" id="NF006182">
    <property type="entry name" value="PRK08316.1"/>
    <property type="match status" value="1"/>
</dbReference>
<evidence type="ECO:0000313" key="6">
    <source>
        <dbReference type="Proteomes" id="UP000007842"/>
    </source>
</evidence>
<proteinExistence type="inferred from homology"/>
<dbReference type="InterPro" id="IPR020845">
    <property type="entry name" value="AMP-binding_CS"/>
</dbReference>
<feature type="domain" description="AMP-dependent synthetase/ligase" evidence="3">
    <location>
        <begin position="23"/>
        <end position="390"/>
    </location>
</feature>
<dbReference type="KEGG" id="sct:SCAT_p0609"/>
<dbReference type="PATRIC" id="fig|1003195.11.peg.589"/>
<dbReference type="KEGG" id="scy:SCATT_p11320"/>
<dbReference type="PANTHER" id="PTHR43767:SF7">
    <property type="entry name" value="MEDIUM_LONG-CHAIN-FATTY-ACID--COA LIGASE FADD8"/>
    <property type="match status" value="1"/>
</dbReference>
<organism evidence="5 6">
    <name type="scientific">Streptantibioticus cattleyicolor (strain ATCC 35852 / DSM 46488 / JCM 4925 / NBRC 14057 / NRRL 8057)</name>
    <name type="common">Streptomyces cattleya</name>
    <dbReference type="NCBI Taxonomy" id="1003195"/>
    <lineage>
        <taxon>Bacteria</taxon>
        <taxon>Bacillati</taxon>
        <taxon>Actinomycetota</taxon>
        <taxon>Actinomycetes</taxon>
        <taxon>Kitasatosporales</taxon>
        <taxon>Streptomycetaceae</taxon>
        <taxon>Streptantibioticus</taxon>
    </lineage>
</organism>
<dbReference type="PANTHER" id="PTHR43767">
    <property type="entry name" value="LONG-CHAIN-FATTY-ACID--COA LIGASE"/>
    <property type="match status" value="1"/>
</dbReference>
<comment type="similarity">
    <text evidence="1">Belongs to the ATP-dependent AMP-binding enzyme family.</text>
</comment>
<geneLocation type="plasmid" evidence="5 6">
    <name>pSCATT</name>
</geneLocation>
<dbReference type="FunFam" id="3.30.300.30:FF:000008">
    <property type="entry name" value="2,3-dihydroxybenzoate-AMP ligase"/>
    <property type="match status" value="1"/>
</dbReference>
<protein>
    <submittedName>
        <fullName evidence="5">Acyl-CoA synthetase</fullName>
    </submittedName>
</protein>
<dbReference type="InterPro" id="IPR045851">
    <property type="entry name" value="AMP-bd_C_sf"/>
</dbReference>
<evidence type="ECO:0000259" key="3">
    <source>
        <dbReference type="Pfam" id="PF00501"/>
    </source>
</evidence>
<evidence type="ECO:0000256" key="1">
    <source>
        <dbReference type="ARBA" id="ARBA00006432"/>
    </source>
</evidence>
<feature type="domain" description="AMP-binding enzyme C-terminal" evidence="4">
    <location>
        <begin position="440"/>
        <end position="515"/>
    </location>
</feature>
<accession>G8XEQ2</accession>
<sequence length="532" mass="56800">MGDEPDAGAAVGATRGQTIADLLRRTAARLPAKTALVWGERRETFAELDAAVGRTAGALAARGVAKGDRVALFSRNCREFVVVYFALARLGAISVPVNFMLGAEELAYVLDHSGATGLVAQDALLAPATAALAALAPGRVRLRGRIGGPAGAAPDGWEDVAAWEAHQHTGVPGVLLGEDEPVQLMYTSGTESRPKGAVLSSRSLIANYVSAIEGGAMTGDDIEVHALPLYHCAQLHGFLTPDVYLGATSVVLPGPDPVAILRAVERERATKLFCPPTVWVALLRSPEFDRHDLSSLRKGYYGASAMPREVLAELRRRLPEMGLTNFYGQTEMSPVATVLRPGEHAARPGSAGRPVLNVETRVVDDAGRPVAPGVTGEIVHRSPQAMLGYWNDPRRTAEAFRGGWFHSGDLGFLDDEGFLYVVDRKKDMIKTGGENVSGREVEEVLHRHPGVAEAAVFGIAHPYWVEAVTAAVVPRDGVRPTPEELIAHCRAHLAGFKVPKYVVVTGTLPKNPSGKILKRRLREEYASLAGSG</sequence>
<dbReference type="OrthoDB" id="9803968at2"/>
<keyword evidence="2" id="KW-0436">Ligase</keyword>
<dbReference type="RefSeq" id="WP_014151064.1">
    <property type="nucleotide sequence ID" value="NC_016113.1"/>
</dbReference>
<dbReference type="InterPro" id="IPR042099">
    <property type="entry name" value="ANL_N_sf"/>
</dbReference>
<evidence type="ECO:0000259" key="4">
    <source>
        <dbReference type="Pfam" id="PF13193"/>
    </source>
</evidence>
<evidence type="ECO:0000256" key="2">
    <source>
        <dbReference type="ARBA" id="ARBA00022598"/>
    </source>
</evidence>
<dbReference type="CDD" id="cd17631">
    <property type="entry name" value="FACL_FadD13-like"/>
    <property type="match status" value="1"/>
</dbReference>
<dbReference type="Proteomes" id="UP000007842">
    <property type="component" value="Plasmid pSCATT"/>
</dbReference>
<dbReference type="Pfam" id="PF13193">
    <property type="entry name" value="AMP-binding_C"/>
    <property type="match status" value="1"/>
</dbReference>
<dbReference type="Gene3D" id="3.40.50.12780">
    <property type="entry name" value="N-terminal domain of ligase-like"/>
    <property type="match status" value="1"/>
</dbReference>
<evidence type="ECO:0000313" key="5">
    <source>
        <dbReference type="EMBL" id="AEW99325.1"/>
    </source>
</evidence>
<dbReference type="InterPro" id="IPR000873">
    <property type="entry name" value="AMP-dep_synth/lig_dom"/>
</dbReference>
<dbReference type="EMBL" id="CP003229">
    <property type="protein sequence ID" value="AEW99325.1"/>
    <property type="molecule type" value="Genomic_DNA"/>
</dbReference>
<dbReference type="HOGENOM" id="CLU_000022_59_0_11"/>
<dbReference type="InterPro" id="IPR050237">
    <property type="entry name" value="ATP-dep_AMP-bd_enzyme"/>
</dbReference>
<keyword evidence="5" id="KW-0614">Plasmid</keyword>
<dbReference type="InterPro" id="IPR025110">
    <property type="entry name" value="AMP-bd_C"/>
</dbReference>
<gene>
    <name evidence="5" type="ordered locus">SCATT_p11320</name>
</gene>
<dbReference type="AlphaFoldDB" id="F8JMJ3"/>
<name>F8JMJ3_STREN</name>
<dbReference type="PROSITE" id="PS00455">
    <property type="entry name" value="AMP_BINDING"/>
    <property type="match status" value="1"/>
</dbReference>
<dbReference type="GO" id="GO:0016877">
    <property type="term" value="F:ligase activity, forming carbon-sulfur bonds"/>
    <property type="evidence" value="ECO:0007669"/>
    <property type="project" value="UniProtKB-ARBA"/>
</dbReference>
<dbReference type="NCBIfam" id="NF004837">
    <property type="entry name" value="PRK06187.1"/>
    <property type="match status" value="1"/>
</dbReference>
<accession>F8JMJ3</accession>
<reference evidence="6" key="1">
    <citation type="submission" date="2011-12" db="EMBL/GenBank/DDBJ databases">
        <title>Complete genome sequence of Streptomyces cattleya strain DSM 46488.</title>
        <authorList>
            <person name="Ou H.-Y."/>
            <person name="Li P."/>
            <person name="Zhao C."/>
            <person name="O'Hagan D."/>
            <person name="Deng Z."/>
        </authorList>
    </citation>
    <scope>NUCLEOTIDE SEQUENCE [LARGE SCALE GENOMIC DNA]</scope>
    <source>
        <strain evidence="6">ATCC 35852 / DSM 46488 / JCM 4925 / NBRC 14057 / NRRL 8057</strain>
        <plasmid evidence="6">Plasmid pSCATT</plasmid>
    </source>
</reference>